<keyword evidence="2" id="KW-1185">Reference proteome</keyword>
<gene>
    <name evidence="1" type="ORF">ACFSOY_09830</name>
</gene>
<evidence type="ECO:0000313" key="1">
    <source>
        <dbReference type="EMBL" id="MFD2170297.1"/>
    </source>
</evidence>
<dbReference type="Proteomes" id="UP001597343">
    <property type="component" value="Unassembled WGS sequence"/>
</dbReference>
<organism evidence="1 2">
    <name type="scientific">Tumebacillus lipolyticus</name>
    <dbReference type="NCBI Taxonomy" id="1280370"/>
    <lineage>
        <taxon>Bacteria</taxon>
        <taxon>Bacillati</taxon>
        <taxon>Bacillota</taxon>
        <taxon>Bacilli</taxon>
        <taxon>Bacillales</taxon>
        <taxon>Alicyclobacillaceae</taxon>
        <taxon>Tumebacillus</taxon>
    </lineage>
</organism>
<proteinExistence type="predicted"/>
<sequence length="131" mass="14631">MLNALEILKQARDLGSTATLAQVDQEIAKHNYDSLRASEKVRYEWMVWDKVSPINAIAPHLILADAPQDGEIYTVSVDGRTVILQKHDPEQLGFAPMTREQALAHAEKQVDSMVEQAVDAQVKDQVLRALL</sequence>
<protein>
    <submittedName>
        <fullName evidence="1">Uncharacterized protein</fullName>
    </submittedName>
</protein>
<accession>A0ABW4ZWC4</accession>
<dbReference type="EMBL" id="JBHUIO010000005">
    <property type="protein sequence ID" value="MFD2170297.1"/>
    <property type="molecule type" value="Genomic_DNA"/>
</dbReference>
<reference evidence="2" key="1">
    <citation type="journal article" date="2019" name="Int. J. Syst. Evol. Microbiol.">
        <title>The Global Catalogue of Microorganisms (GCM) 10K type strain sequencing project: providing services to taxonomists for standard genome sequencing and annotation.</title>
        <authorList>
            <consortium name="The Broad Institute Genomics Platform"/>
            <consortium name="The Broad Institute Genome Sequencing Center for Infectious Disease"/>
            <person name="Wu L."/>
            <person name="Ma J."/>
        </authorList>
    </citation>
    <scope>NUCLEOTIDE SEQUENCE [LARGE SCALE GENOMIC DNA]</scope>
    <source>
        <strain evidence="2">CGMCC 1.13574</strain>
    </source>
</reference>
<evidence type="ECO:0000313" key="2">
    <source>
        <dbReference type="Proteomes" id="UP001597343"/>
    </source>
</evidence>
<dbReference type="RefSeq" id="WP_386046120.1">
    <property type="nucleotide sequence ID" value="NZ_JBHUIO010000005.1"/>
</dbReference>
<name>A0ABW4ZWC4_9BACL</name>
<comment type="caution">
    <text evidence="1">The sequence shown here is derived from an EMBL/GenBank/DDBJ whole genome shotgun (WGS) entry which is preliminary data.</text>
</comment>